<keyword evidence="6" id="KW-0305">Gaseous exchange</keyword>
<keyword evidence="8" id="KW-0677">Repeat</keyword>
<evidence type="ECO:0000313" key="23">
    <source>
        <dbReference type="RefSeq" id="XP_020850194.1"/>
    </source>
</evidence>
<dbReference type="GO" id="GO:0060736">
    <property type="term" value="P:prostate gland growth"/>
    <property type="evidence" value="ECO:0007669"/>
    <property type="project" value="TreeGrafter"/>
</dbReference>
<dbReference type="GO" id="GO:0007585">
    <property type="term" value="P:respiratory gaseous exchange by respiratory system"/>
    <property type="evidence" value="ECO:0007669"/>
    <property type="project" value="UniProtKB-KW"/>
</dbReference>
<comment type="subunit">
    <text evidence="3">Homodimer; disulfide-linked.</text>
</comment>
<feature type="domain" description="Saposin B-type" evidence="20">
    <location>
        <begin position="83"/>
        <end position="164"/>
    </location>
</feature>
<dbReference type="GO" id="GO:0005764">
    <property type="term" value="C:lysosome"/>
    <property type="evidence" value="ECO:0007669"/>
    <property type="project" value="InterPro"/>
</dbReference>
<dbReference type="InterPro" id="IPR003119">
    <property type="entry name" value="SAP_A"/>
</dbReference>
<dbReference type="GeneID" id="110213944"/>
<evidence type="ECO:0000256" key="14">
    <source>
        <dbReference type="ARBA" id="ARBA00037231"/>
    </source>
</evidence>
<dbReference type="Pfam" id="PF03489">
    <property type="entry name" value="SapB_2"/>
    <property type="match status" value="2"/>
</dbReference>
<dbReference type="SMART" id="SM00162">
    <property type="entry name" value="SAPA"/>
    <property type="match status" value="2"/>
</dbReference>
<dbReference type="SMART" id="SM00741">
    <property type="entry name" value="SapB"/>
    <property type="match status" value="2"/>
</dbReference>
<feature type="region of interest" description="Disordered" evidence="19">
    <location>
        <begin position="1"/>
        <end position="25"/>
    </location>
</feature>
<evidence type="ECO:0000256" key="10">
    <source>
        <dbReference type="ARBA" id="ARBA00023180"/>
    </source>
</evidence>
<evidence type="ECO:0000259" key="21">
    <source>
        <dbReference type="PROSITE" id="PS51110"/>
    </source>
</evidence>
<comment type="function">
    <text evidence="15">Saposin-B stimulates the hydrolysis of galacto-cerebroside sulfate by arylsulfatase A (EC 3.1.6.8), GM1 gangliosides by beta-galactosidase (EC 3.2.1.23) and globotriaosylceramide by alpha-galactosidase A (EC 3.2.1.22). Saposin-B forms a solubilizing complex with the substrates of the sphingolipid hydrolases.</text>
</comment>
<feature type="domain" description="Saposin A-type" evidence="21">
    <location>
        <begin position="260"/>
        <end position="296"/>
    </location>
</feature>
<sequence length="296" mass="32371">MSPEKKRTREKSCQAEVSSEGDIGGSISEAAHTSSVLTKEGCAKGSEVWCQNSKTASECGATEHCQQTLWNEATAKNLVQMKAGPTCELCQYVIKEIIKLLEGNKTKEDVINAAEEVCSVIPGYVAGSCRDLVDTFGLSIMHLLLEEIDPDFMCSTLNVCQGKRSAHAVNVARLKSGVFCEVCKKIDGYLDRNLDKNSTKALILSAFEKACSMLPGVYKDECDEFVKEYEPVLIAALHDEMSPDSLCLKVGACPKAPAKPLLGAEQCVRGPSYWYKNMETAAQCNAIEHCKKHERD</sequence>
<protein>
    <recommendedName>
        <fullName evidence="16">Prosaposin</fullName>
    </recommendedName>
    <alternativeName>
        <fullName evidence="17">Pulmonary surfactant-associated protein B</fullName>
    </alternativeName>
    <alternativeName>
        <fullName evidence="18">Pulmonary surfactant-associated proteolipid SPL(Phe)</fullName>
    </alternativeName>
</protein>
<evidence type="ECO:0000256" key="1">
    <source>
        <dbReference type="ARBA" id="ARBA00004364"/>
    </source>
</evidence>
<dbReference type="Proteomes" id="UP000515140">
    <property type="component" value="Unplaced"/>
</dbReference>
<dbReference type="Gene3D" id="1.10.225.10">
    <property type="entry name" value="Saposin-like"/>
    <property type="match status" value="2"/>
</dbReference>
<evidence type="ECO:0000256" key="2">
    <source>
        <dbReference type="ARBA" id="ARBA00004371"/>
    </source>
</evidence>
<evidence type="ECO:0000256" key="18">
    <source>
        <dbReference type="ARBA" id="ARBA00041785"/>
    </source>
</evidence>
<keyword evidence="5" id="KW-0964">Secreted</keyword>
<dbReference type="RefSeq" id="XP_020850194.1">
    <property type="nucleotide sequence ID" value="XM_020994535.1"/>
</dbReference>
<keyword evidence="7" id="KW-0732">Signal</keyword>
<dbReference type="InterPro" id="IPR008139">
    <property type="entry name" value="SaposinB_dom"/>
</dbReference>
<dbReference type="InterPro" id="IPR007856">
    <property type="entry name" value="SapB_1"/>
</dbReference>
<evidence type="ECO:0000256" key="13">
    <source>
        <dbReference type="ARBA" id="ARBA00037221"/>
    </source>
</evidence>
<reference evidence="23" key="1">
    <citation type="submission" date="2025-08" db="UniProtKB">
        <authorList>
            <consortium name="RefSeq"/>
        </authorList>
    </citation>
    <scope>IDENTIFICATION</scope>
    <source>
        <tissue evidence="23">Spleen</tissue>
    </source>
</reference>
<evidence type="ECO:0000256" key="11">
    <source>
        <dbReference type="ARBA" id="ARBA00023228"/>
    </source>
</evidence>
<dbReference type="GO" id="GO:0060742">
    <property type="term" value="P:epithelial cell differentiation involved in prostate gland development"/>
    <property type="evidence" value="ECO:0007669"/>
    <property type="project" value="TreeGrafter"/>
</dbReference>
<dbReference type="GO" id="GO:0019216">
    <property type="term" value="P:regulation of lipid metabolic process"/>
    <property type="evidence" value="ECO:0007669"/>
    <property type="project" value="TreeGrafter"/>
</dbReference>
<feature type="compositionally biased region" description="Basic and acidic residues" evidence="19">
    <location>
        <begin position="1"/>
        <end position="13"/>
    </location>
</feature>
<dbReference type="AlphaFoldDB" id="A0A6P5L095"/>
<evidence type="ECO:0000256" key="5">
    <source>
        <dbReference type="ARBA" id="ARBA00022525"/>
    </source>
</evidence>
<evidence type="ECO:0000256" key="12">
    <source>
        <dbReference type="ARBA" id="ARBA00037150"/>
    </source>
</evidence>
<evidence type="ECO:0000256" key="19">
    <source>
        <dbReference type="SAM" id="MobiDB-lite"/>
    </source>
</evidence>
<dbReference type="PRINTS" id="PR01797">
    <property type="entry name" value="SAPOSIN"/>
</dbReference>
<dbReference type="PROSITE" id="PS50015">
    <property type="entry name" value="SAP_B"/>
    <property type="match status" value="2"/>
</dbReference>
<dbReference type="GO" id="GO:0005576">
    <property type="term" value="C:extracellular region"/>
    <property type="evidence" value="ECO:0007669"/>
    <property type="project" value="UniProtKB-SubCell"/>
</dbReference>
<dbReference type="GO" id="GO:0006665">
    <property type="term" value="P:sphingolipid metabolic process"/>
    <property type="evidence" value="ECO:0007669"/>
    <property type="project" value="InterPro"/>
</dbReference>
<comment type="function">
    <text evidence="14">Saposin-D is a specific sphingomyelin phosphodiesterase activator (EC 3.1.4.12).</text>
</comment>
<evidence type="ECO:0000256" key="8">
    <source>
        <dbReference type="ARBA" id="ARBA00022737"/>
    </source>
</evidence>
<evidence type="ECO:0000313" key="22">
    <source>
        <dbReference type="Proteomes" id="UP000515140"/>
    </source>
</evidence>
<dbReference type="KEGG" id="pcw:110213944"/>
<feature type="domain" description="Saposin A-type" evidence="21">
    <location>
        <begin position="35"/>
        <end position="75"/>
    </location>
</feature>
<name>A0A6P5L095_PHACI</name>
<keyword evidence="4" id="KW-0767">Surface film</keyword>
<keyword evidence="11" id="KW-0458">Lysosome</keyword>
<dbReference type="PROSITE" id="PS51110">
    <property type="entry name" value="SAP_A"/>
    <property type="match status" value="2"/>
</dbReference>
<dbReference type="GO" id="GO:0007193">
    <property type="term" value="P:adenylate cyclase-inhibiting G protein-coupled receptor signaling pathway"/>
    <property type="evidence" value="ECO:0007669"/>
    <property type="project" value="TreeGrafter"/>
</dbReference>
<keyword evidence="9" id="KW-1015">Disulfide bond</keyword>
<evidence type="ECO:0000259" key="20">
    <source>
        <dbReference type="PROSITE" id="PS50015"/>
    </source>
</evidence>
<proteinExistence type="predicted"/>
<dbReference type="InterPro" id="IPR008138">
    <property type="entry name" value="SapB_2"/>
</dbReference>
<evidence type="ECO:0000256" key="6">
    <source>
        <dbReference type="ARBA" id="ARBA00022713"/>
    </source>
</evidence>
<dbReference type="InParanoid" id="A0A6P5L095"/>
<dbReference type="GO" id="GO:0016020">
    <property type="term" value="C:membrane"/>
    <property type="evidence" value="ECO:0007669"/>
    <property type="project" value="GOC"/>
</dbReference>
<dbReference type="FunFam" id="1.10.225.10:FF:000002">
    <property type="entry name" value="prosaposin isoform X2"/>
    <property type="match status" value="1"/>
</dbReference>
<dbReference type="Pfam" id="PF05184">
    <property type="entry name" value="SapB_1"/>
    <property type="match status" value="2"/>
</dbReference>
<accession>A0A6P5L095</accession>
<dbReference type="SUPFAM" id="SSF47862">
    <property type="entry name" value="Saposin"/>
    <property type="match status" value="2"/>
</dbReference>
<comment type="function">
    <text evidence="13">Pulmonary surfactant-associated proteins promote alveolar stability by lowering the surface tension at the air-liquid interface in the peripheral air spaces. SP-B increases the collapse pressure of palmitic acid to nearly 70 millinewtons per meter.</text>
</comment>
<dbReference type="InterPro" id="IPR051428">
    <property type="entry name" value="Sphingo_Act-Surfact_Prot"/>
</dbReference>
<dbReference type="FunFam" id="1.10.225.10:FF:000008">
    <property type="entry name" value="Pulmonary surfactant-associated protein B"/>
    <property type="match status" value="1"/>
</dbReference>
<dbReference type="Pfam" id="PF02199">
    <property type="entry name" value="SapA"/>
    <property type="match status" value="2"/>
</dbReference>
<gene>
    <name evidence="23" type="primary">LOC110213944</name>
</gene>
<dbReference type="InterPro" id="IPR008373">
    <property type="entry name" value="Saposin"/>
</dbReference>
<keyword evidence="22" id="KW-1185">Reference proteome</keyword>
<evidence type="ECO:0000256" key="15">
    <source>
        <dbReference type="ARBA" id="ARBA00037606"/>
    </source>
</evidence>
<dbReference type="PANTHER" id="PTHR11480:SF36">
    <property type="entry name" value="PROSAPOSIN"/>
    <property type="match status" value="1"/>
</dbReference>
<organism evidence="22 23">
    <name type="scientific">Phascolarctos cinereus</name>
    <name type="common">Koala</name>
    <dbReference type="NCBI Taxonomy" id="38626"/>
    <lineage>
        <taxon>Eukaryota</taxon>
        <taxon>Metazoa</taxon>
        <taxon>Chordata</taxon>
        <taxon>Craniata</taxon>
        <taxon>Vertebrata</taxon>
        <taxon>Euteleostomi</taxon>
        <taxon>Mammalia</taxon>
        <taxon>Metatheria</taxon>
        <taxon>Diprotodontia</taxon>
        <taxon>Phascolarctidae</taxon>
        <taxon>Phascolarctos</taxon>
    </lineage>
</organism>
<evidence type="ECO:0000256" key="17">
    <source>
        <dbReference type="ARBA" id="ARBA00041094"/>
    </source>
</evidence>
<dbReference type="PANTHER" id="PTHR11480">
    <property type="entry name" value="SAPOSIN-RELATED"/>
    <property type="match status" value="1"/>
</dbReference>
<evidence type="ECO:0000256" key="9">
    <source>
        <dbReference type="ARBA" id="ARBA00023157"/>
    </source>
</evidence>
<evidence type="ECO:0000256" key="4">
    <source>
        <dbReference type="ARBA" id="ARBA00022439"/>
    </source>
</evidence>
<comment type="function">
    <text evidence="12">Saposin-A and saposin-C stimulate the hydrolysis of glucosylceramide by beta-glucosylceramidase (EC 3.2.1.45) and galactosylceramide by beta-galactosylceramidase (EC 3.2.1.46). Saposin-C apparently acts by combining with the enzyme and acidic lipid to form an activated complex, rather than by solubilizing the substrate.</text>
</comment>
<comment type="subcellular location">
    <subcellularLocation>
        <location evidence="2">Lysosome</location>
    </subcellularLocation>
    <subcellularLocation>
        <location evidence="1">Secreted</location>
        <location evidence="1">Extracellular space</location>
        <location evidence="1">Surface film</location>
    </subcellularLocation>
</comment>
<keyword evidence="10" id="KW-0325">Glycoprotein</keyword>
<feature type="domain" description="Saposin B-type" evidence="20">
    <location>
        <begin position="176"/>
        <end position="257"/>
    </location>
</feature>
<evidence type="ECO:0000256" key="7">
    <source>
        <dbReference type="ARBA" id="ARBA00022729"/>
    </source>
</evidence>
<evidence type="ECO:0000256" key="16">
    <source>
        <dbReference type="ARBA" id="ARBA00040265"/>
    </source>
</evidence>
<dbReference type="InterPro" id="IPR011001">
    <property type="entry name" value="Saposin-like"/>
</dbReference>
<evidence type="ECO:0000256" key="3">
    <source>
        <dbReference type="ARBA" id="ARBA00011748"/>
    </source>
</evidence>